<dbReference type="OrthoDB" id="9814210at2"/>
<dbReference type="InterPro" id="IPR006190">
    <property type="entry name" value="SAF_AFP_Neu5Ac"/>
</dbReference>
<gene>
    <name evidence="2" type="ORF">SAE01_18930</name>
</gene>
<dbReference type="Gene3D" id="3.20.20.70">
    <property type="entry name" value="Aldolase class I"/>
    <property type="match status" value="1"/>
</dbReference>
<organism evidence="2 3">
    <name type="scientific">Segetibacter aerophilus</name>
    <dbReference type="NCBI Taxonomy" id="670293"/>
    <lineage>
        <taxon>Bacteria</taxon>
        <taxon>Pseudomonadati</taxon>
        <taxon>Bacteroidota</taxon>
        <taxon>Chitinophagia</taxon>
        <taxon>Chitinophagales</taxon>
        <taxon>Chitinophagaceae</taxon>
        <taxon>Segetibacter</taxon>
    </lineage>
</organism>
<accession>A0A512BC18</accession>
<proteinExistence type="predicted"/>
<dbReference type="InterPro" id="IPR051690">
    <property type="entry name" value="PseI-like"/>
</dbReference>
<keyword evidence="3" id="KW-1185">Reference proteome</keyword>
<evidence type="ECO:0000259" key="1">
    <source>
        <dbReference type="PROSITE" id="PS50844"/>
    </source>
</evidence>
<dbReference type="GO" id="GO:0016051">
    <property type="term" value="P:carbohydrate biosynthetic process"/>
    <property type="evidence" value="ECO:0007669"/>
    <property type="project" value="InterPro"/>
</dbReference>
<dbReference type="InterPro" id="IPR036732">
    <property type="entry name" value="AFP_Neu5c_C_sf"/>
</dbReference>
<dbReference type="GO" id="GO:0047444">
    <property type="term" value="F:N-acylneuraminate-9-phosphate synthase activity"/>
    <property type="evidence" value="ECO:0007669"/>
    <property type="project" value="TreeGrafter"/>
</dbReference>
<dbReference type="InterPro" id="IPR057736">
    <property type="entry name" value="SAF_PseI/NeuA/NeuB"/>
</dbReference>
<evidence type="ECO:0000313" key="3">
    <source>
        <dbReference type="Proteomes" id="UP000321513"/>
    </source>
</evidence>
<dbReference type="CDD" id="cd11615">
    <property type="entry name" value="SAF_NeuB_like"/>
    <property type="match status" value="1"/>
</dbReference>
<dbReference type="PANTHER" id="PTHR42966:SF1">
    <property type="entry name" value="SIALIC ACID SYNTHASE"/>
    <property type="match status" value="1"/>
</dbReference>
<comment type="caution">
    <text evidence="2">The sequence shown here is derived from an EMBL/GenBank/DDBJ whole genome shotgun (WGS) entry which is preliminary data.</text>
</comment>
<sequence>MIIAEIGQAHDGSVGILHSYIDALADSGVDAIKFQTHIAEAESSAFETFRVPFSYVDKTRFDYWQRMQLTTAQWVEIKNHCHKVGVLFFSSPFSCKAVDILEEAGVDGYKIGSGEVTNLLMLEKIAGTGKPVILSSGMSTLEELDVAVQIFKENKVQVAVLQCTTSYPTEPEQWGLHIIKQLNIRYNIATGLSDHSGDIVSCLAATALGAEILEFHVVFDKRMFGPDAKASIEIDEVGRLVKGVKQIKDSLKNKYCKNGLSENMSGLKQLFGKSLCINKHLPADHTITVEDLESKKPSGYGIAPSDYKSIIGKKLNKALHQWEFLNYEDFNTYE</sequence>
<name>A0A512BC18_9BACT</name>
<dbReference type="EMBL" id="BJYT01000006">
    <property type="protein sequence ID" value="GEO09397.1"/>
    <property type="molecule type" value="Genomic_DNA"/>
</dbReference>
<dbReference type="Gene3D" id="3.90.1210.10">
    <property type="entry name" value="Antifreeze-like/N-acetylneuraminic acid synthase C-terminal domain"/>
    <property type="match status" value="1"/>
</dbReference>
<dbReference type="Proteomes" id="UP000321513">
    <property type="component" value="Unassembled WGS sequence"/>
</dbReference>
<dbReference type="PANTHER" id="PTHR42966">
    <property type="entry name" value="N-ACETYLNEURAMINATE SYNTHASE"/>
    <property type="match status" value="1"/>
</dbReference>
<evidence type="ECO:0000313" key="2">
    <source>
        <dbReference type="EMBL" id="GEO09397.1"/>
    </source>
</evidence>
<dbReference type="RefSeq" id="WP_147203519.1">
    <property type="nucleotide sequence ID" value="NZ_BJYT01000006.1"/>
</dbReference>
<dbReference type="InterPro" id="IPR013785">
    <property type="entry name" value="Aldolase_TIM"/>
</dbReference>
<reference evidence="2 3" key="1">
    <citation type="submission" date="2019-07" db="EMBL/GenBank/DDBJ databases">
        <title>Whole genome shotgun sequence of Segetibacter aerophilus NBRC 106135.</title>
        <authorList>
            <person name="Hosoyama A."/>
            <person name="Uohara A."/>
            <person name="Ohji S."/>
            <person name="Ichikawa N."/>
        </authorList>
    </citation>
    <scope>NUCLEOTIDE SEQUENCE [LARGE SCALE GENOMIC DNA]</scope>
    <source>
        <strain evidence="2 3">NBRC 106135</strain>
    </source>
</reference>
<dbReference type="Pfam" id="PF03102">
    <property type="entry name" value="NeuB"/>
    <property type="match status" value="1"/>
</dbReference>
<dbReference type="InterPro" id="IPR013132">
    <property type="entry name" value="PseI/NeuA/B-like_N"/>
</dbReference>
<feature type="domain" description="AFP-like" evidence="1">
    <location>
        <begin position="274"/>
        <end position="333"/>
    </location>
</feature>
<dbReference type="AlphaFoldDB" id="A0A512BC18"/>
<dbReference type="SUPFAM" id="SSF51569">
    <property type="entry name" value="Aldolase"/>
    <property type="match status" value="1"/>
</dbReference>
<dbReference type="PROSITE" id="PS50844">
    <property type="entry name" value="AFP_LIKE"/>
    <property type="match status" value="1"/>
</dbReference>
<protein>
    <submittedName>
        <fullName evidence="2">N-acetylneuraminate synthase</fullName>
    </submittedName>
</protein>
<dbReference type="SUPFAM" id="SSF51269">
    <property type="entry name" value="AFP III-like domain"/>
    <property type="match status" value="1"/>
</dbReference>